<keyword evidence="4" id="KW-0997">Cell inner membrane</keyword>
<evidence type="ECO:0000259" key="11">
    <source>
        <dbReference type="Pfam" id="PF01478"/>
    </source>
</evidence>
<evidence type="ECO:0000256" key="3">
    <source>
        <dbReference type="ARBA" id="ARBA00022475"/>
    </source>
</evidence>
<sequence length="325" mass="35899">MIEALIALPTGAFVALVVILGLLIGSFLNVVIYRLPKMIERDQDEAIAEVIEQKITGNADLDFLPLLSTCPNCQHTFRWSQGIAVSATETAPKKSFSLTYPPSACPHCGHKIRWWENIPVISWLFLRGRCSSCKARISFRYPLIELLTGILFGVVAWHYGATIQTILWCFFVAMNIAIAMIDWDTTWLPDSLSLTLMWAGLLAALIGWSIPVAGAMWGAVFGYMILWIVATLFKLLTGRIAMANGDFKMLAALGAWFGWEFLLPILLASSLVGAIIGLTLKAIQSKTGLFEGKYIPYGPFLAGAGLLILICSPSRIQAWFPFLFF</sequence>
<feature type="transmembrane region" description="Helical" evidence="10">
    <location>
        <begin position="139"/>
        <end position="159"/>
    </location>
</feature>
<evidence type="ECO:0000259" key="12">
    <source>
        <dbReference type="Pfam" id="PF06750"/>
    </source>
</evidence>
<keyword evidence="6 10" id="KW-1133">Transmembrane helix</keyword>
<name>A0A433SC01_9BURK</name>
<dbReference type="Pfam" id="PF01478">
    <property type="entry name" value="Peptidase_A24"/>
    <property type="match status" value="1"/>
</dbReference>
<keyword evidence="3" id="KW-1003">Cell membrane</keyword>
<feature type="transmembrane region" description="Helical" evidence="10">
    <location>
        <begin position="12"/>
        <end position="33"/>
    </location>
</feature>
<keyword evidence="9" id="KW-0489">Methyltransferase</keyword>
<dbReference type="InterPro" id="IPR050882">
    <property type="entry name" value="Prepilin_peptidase/N-MTase"/>
</dbReference>
<dbReference type="OrthoDB" id="9789291at2"/>
<keyword evidence="9" id="KW-0378">Hydrolase</keyword>
<organism evidence="13 14">
    <name type="scientific">Saezia sanguinis</name>
    <dbReference type="NCBI Taxonomy" id="1965230"/>
    <lineage>
        <taxon>Bacteria</taxon>
        <taxon>Pseudomonadati</taxon>
        <taxon>Pseudomonadota</taxon>
        <taxon>Betaproteobacteria</taxon>
        <taxon>Burkholderiales</taxon>
        <taxon>Saeziaceae</taxon>
        <taxon>Saezia</taxon>
    </lineage>
</organism>
<feature type="transmembrane region" description="Helical" evidence="10">
    <location>
        <begin position="300"/>
        <end position="324"/>
    </location>
</feature>
<dbReference type="GO" id="GO:0032259">
    <property type="term" value="P:methylation"/>
    <property type="evidence" value="ECO:0007669"/>
    <property type="project" value="UniProtKB-KW"/>
</dbReference>
<evidence type="ECO:0000313" key="13">
    <source>
        <dbReference type="EMBL" id="RUS66278.1"/>
    </source>
</evidence>
<comment type="caution">
    <text evidence="13">The sequence shown here is derived from an EMBL/GenBank/DDBJ whole genome shotgun (WGS) entry which is preliminary data.</text>
</comment>
<keyword evidence="9" id="KW-0511">Multifunctional enzyme</keyword>
<keyword evidence="7 10" id="KW-0472">Membrane</keyword>
<comment type="function">
    <text evidence="9">Plays an essential role in type IV pili and type II pseudopili formation by proteolytically removing the leader sequence from substrate proteins and subsequently monomethylating the alpha-amino group of the newly exposed N-terminal phenylalanine.</text>
</comment>
<dbReference type="Proteomes" id="UP000286947">
    <property type="component" value="Unassembled WGS sequence"/>
</dbReference>
<keyword evidence="5 9" id="KW-0812">Transmembrane</keyword>
<accession>A0A433SC01</accession>
<keyword evidence="9" id="KW-0808">Transferase</keyword>
<proteinExistence type="inferred from homology"/>
<feature type="domain" description="Prepilin peptidase A24 N-terminal" evidence="12">
    <location>
        <begin position="19"/>
        <end position="83"/>
    </location>
</feature>
<gene>
    <name evidence="13" type="primary">outO</name>
    <name evidence="13" type="ORF">CUZ56_02003</name>
</gene>
<dbReference type="InterPro" id="IPR000045">
    <property type="entry name" value="Prepilin_IV_endopep_pep"/>
</dbReference>
<dbReference type="PANTHER" id="PTHR30487:SF0">
    <property type="entry name" value="PREPILIN LEADER PEPTIDASE_N-METHYLTRANSFERASE-RELATED"/>
    <property type="match status" value="1"/>
</dbReference>
<evidence type="ECO:0000313" key="14">
    <source>
        <dbReference type="Proteomes" id="UP000286947"/>
    </source>
</evidence>
<dbReference type="EC" id="3.4.23.43" evidence="9"/>
<dbReference type="GO" id="GO:0004190">
    <property type="term" value="F:aspartic-type endopeptidase activity"/>
    <property type="evidence" value="ECO:0007669"/>
    <property type="project" value="UniProtKB-EC"/>
</dbReference>
<evidence type="ECO:0000256" key="1">
    <source>
        <dbReference type="ARBA" id="ARBA00004429"/>
    </source>
</evidence>
<dbReference type="InterPro" id="IPR010627">
    <property type="entry name" value="Prepilin_pept_A24_N"/>
</dbReference>
<evidence type="ECO:0000256" key="8">
    <source>
        <dbReference type="RuleBase" id="RU003793"/>
    </source>
</evidence>
<dbReference type="EMBL" id="PQSP01000005">
    <property type="protein sequence ID" value="RUS66278.1"/>
    <property type="molecule type" value="Genomic_DNA"/>
</dbReference>
<keyword evidence="14" id="KW-1185">Reference proteome</keyword>
<comment type="subcellular location">
    <subcellularLocation>
        <location evidence="1">Cell inner membrane</location>
        <topology evidence="1">Multi-pass membrane protein</topology>
    </subcellularLocation>
    <subcellularLocation>
        <location evidence="9">Cell membrane</location>
        <topology evidence="9">Multi-pass membrane protein</topology>
    </subcellularLocation>
</comment>
<evidence type="ECO:0000256" key="7">
    <source>
        <dbReference type="ARBA" id="ARBA00023136"/>
    </source>
</evidence>
<comment type="catalytic activity">
    <reaction evidence="9">
        <text>Typically cleaves a -Gly-|-Phe- bond to release an N-terminal, basic peptide of 5-8 residues from type IV prepilin, and then N-methylates the new N-terminal amino group, the methyl donor being S-adenosyl-L-methionine.</text>
        <dbReference type="EC" id="3.4.23.43"/>
    </reaction>
</comment>
<dbReference type="Gene3D" id="1.20.120.1220">
    <property type="match status" value="1"/>
</dbReference>
<comment type="similarity">
    <text evidence="2 8">Belongs to the peptidase A24 family.</text>
</comment>
<feature type="transmembrane region" description="Helical" evidence="10">
    <location>
        <begin position="165"/>
        <end position="183"/>
    </location>
</feature>
<dbReference type="InterPro" id="IPR014032">
    <property type="entry name" value="Peptidase_A24A_bac"/>
</dbReference>
<evidence type="ECO:0000256" key="5">
    <source>
        <dbReference type="ARBA" id="ARBA00022692"/>
    </source>
</evidence>
<feature type="transmembrane region" description="Helical" evidence="10">
    <location>
        <begin position="257"/>
        <end position="280"/>
    </location>
</feature>
<dbReference type="GO" id="GO:0005886">
    <property type="term" value="C:plasma membrane"/>
    <property type="evidence" value="ECO:0007669"/>
    <property type="project" value="UniProtKB-SubCell"/>
</dbReference>
<reference evidence="13 14" key="1">
    <citation type="submission" date="2018-01" db="EMBL/GenBank/DDBJ databases">
        <title>Saezia sanguinis gen. nov., sp. nov., in the order Burkholderiales isolated from human blood.</title>
        <authorList>
            <person name="Medina-Pascual M.J."/>
            <person name="Valdezate S."/>
            <person name="Monzon S."/>
            <person name="Cuesta I."/>
            <person name="Carrasco G."/>
            <person name="Villalon P."/>
            <person name="Saez-Nieto J.A."/>
        </authorList>
    </citation>
    <scope>NUCLEOTIDE SEQUENCE [LARGE SCALE GENOMIC DNA]</scope>
    <source>
        <strain evidence="13 14">CNM695-12</strain>
    </source>
</reference>
<evidence type="ECO:0000256" key="10">
    <source>
        <dbReference type="SAM" id="Phobius"/>
    </source>
</evidence>
<dbReference type="PRINTS" id="PR00864">
    <property type="entry name" value="PREPILNPTASE"/>
</dbReference>
<evidence type="ECO:0000256" key="4">
    <source>
        <dbReference type="ARBA" id="ARBA00022519"/>
    </source>
</evidence>
<protein>
    <recommendedName>
        <fullName evidence="9">Prepilin leader peptidase/N-methyltransferase</fullName>
        <ecNumber evidence="9">2.1.1.-</ecNumber>
        <ecNumber evidence="9">3.4.23.43</ecNumber>
    </recommendedName>
</protein>
<dbReference type="AlphaFoldDB" id="A0A433SC01"/>
<dbReference type="GO" id="GO:0008168">
    <property type="term" value="F:methyltransferase activity"/>
    <property type="evidence" value="ECO:0007669"/>
    <property type="project" value="UniProtKB-KW"/>
</dbReference>
<feature type="transmembrane region" description="Helical" evidence="10">
    <location>
        <begin position="216"/>
        <end position="236"/>
    </location>
</feature>
<dbReference type="Pfam" id="PF06750">
    <property type="entry name" value="A24_N_bact"/>
    <property type="match status" value="2"/>
</dbReference>
<keyword evidence="9" id="KW-0645">Protease</keyword>
<feature type="domain" description="Prepilin peptidase A24 N-terminal" evidence="12">
    <location>
        <begin position="91"/>
        <end position="159"/>
    </location>
</feature>
<dbReference type="EC" id="2.1.1.-" evidence="9"/>
<evidence type="ECO:0000256" key="2">
    <source>
        <dbReference type="ARBA" id="ARBA00005801"/>
    </source>
</evidence>
<dbReference type="GO" id="GO:0006465">
    <property type="term" value="P:signal peptide processing"/>
    <property type="evidence" value="ECO:0007669"/>
    <property type="project" value="TreeGrafter"/>
</dbReference>
<feature type="transmembrane region" description="Helical" evidence="10">
    <location>
        <begin position="192"/>
        <end position="210"/>
    </location>
</feature>
<feature type="domain" description="Prepilin type IV endopeptidase peptidase" evidence="11">
    <location>
        <begin position="169"/>
        <end position="278"/>
    </location>
</feature>
<evidence type="ECO:0000256" key="9">
    <source>
        <dbReference type="RuleBase" id="RU003794"/>
    </source>
</evidence>
<dbReference type="PANTHER" id="PTHR30487">
    <property type="entry name" value="TYPE 4 PREPILIN-LIKE PROTEINS LEADER PEPTIDE-PROCESSING ENZYME"/>
    <property type="match status" value="1"/>
</dbReference>
<evidence type="ECO:0000256" key="6">
    <source>
        <dbReference type="ARBA" id="ARBA00022989"/>
    </source>
</evidence>